<keyword evidence="3 10" id="KW-0813">Transport</keyword>
<dbReference type="GO" id="GO:0009279">
    <property type="term" value="C:cell outer membrane"/>
    <property type="evidence" value="ECO:0007669"/>
    <property type="project" value="UniProtKB-SubCell"/>
</dbReference>
<comment type="similarity">
    <text evidence="2 10 11">Belongs to the TonB-dependent receptor family.</text>
</comment>
<name>A0A923KI66_9BURK</name>
<dbReference type="InterPro" id="IPR000531">
    <property type="entry name" value="Beta-barrel_TonB"/>
</dbReference>
<evidence type="ECO:0000256" key="12">
    <source>
        <dbReference type="SAM" id="SignalP"/>
    </source>
</evidence>
<evidence type="ECO:0000256" key="5">
    <source>
        <dbReference type="ARBA" id="ARBA00022692"/>
    </source>
</evidence>
<evidence type="ECO:0000256" key="9">
    <source>
        <dbReference type="ARBA" id="ARBA00023237"/>
    </source>
</evidence>
<evidence type="ECO:0000313" key="16">
    <source>
        <dbReference type="Proteomes" id="UP000634011"/>
    </source>
</evidence>
<dbReference type="SUPFAM" id="SSF56935">
    <property type="entry name" value="Porins"/>
    <property type="match status" value="1"/>
</dbReference>
<reference evidence="15" key="1">
    <citation type="submission" date="2020-08" db="EMBL/GenBank/DDBJ databases">
        <title>Novel species isolated from subtropical streams in China.</title>
        <authorList>
            <person name="Lu H."/>
        </authorList>
    </citation>
    <scope>NUCLEOTIDE SEQUENCE</scope>
    <source>
        <strain evidence="15">KACC 12607</strain>
    </source>
</reference>
<dbReference type="PROSITE" id="PS52016">
    <property type="entry name" value="TONB_DEPENDENT_REC_3"/>
    <property type="match status" value="1"/>
</dbReference>
<feature type="domain" description="TonB-dependent receptor-like beta-barrel" evidence="13">
    <location>
        <begin position="259"/>
        <end position="670"/>
    </location>
</feature>
<evidence type="ECO:0000256" key="4">
    <source>
        <dbReference type="ARBA" id="ARBA00022452"/>
    </source>
</evidence>
<evidence type="ECO:0000256" key="1">
    <source>
        <dbReference type="ARBA" id="ARBA00004571"/>
    </source>
</evidence>
<dbReference type="Pfam" id="PF00593">
    <property type="entry name" value="TonB_dep_Rec_b-barrel"/>
    <property type="match status" value="1"/>
</dbReference>
<evidence type="ECO:0000256" key="2">
    <source>
        <dbReference type="ARBA" id="ARBA00009810"/>
    </source>
</evidence>
<keyword evidence="9 10" id="KW-0998">Cell outer membrane</keyword>
<dbReference type="InterPro" id="IPR036942">
    <property type="entry name" value="Beta-barrel_TonB_sf"/>
</dbReference>
<dbReference type="GO" id="GO:0038023">
    <property type="term" value="F:signaling receptor activity"/>
    <property type="evidence" value="ECO:0007669"/>
    <property type="project" value="InterPro"/>
</dbReference>
<keyword evidence="6 11" id="KW-0798">TonB box</keyword>
<dbReference type="Gene3D" id="2.170.130.10">
    <property type="entry name" value="TonB-dependent receptor, plug domain"/>
    <property type="match status" value="1"/>
</dbReference>
<protein>
    <submittedName>
        <fullName evidence="15">TonB-dependent siderophore receptor</fullName>
    </submittedName>
</protein>
<dbReference type="Gene3D" id="2.40.170.20">
    <property type="entry name" value="TonB-dependent receptor, beta-barrel domain"/>
    <property type="match status" value="1"/>
</dbReference>
<feature type="signal peptide" evidence="12">
    <location>
        <begin position="1"/>
        <end position="29"/>
    </location>
</feature>
<dbReference type="NCBIfam" id="TIGR01783">
    <property type="entry name" value="TonB-siderophor"/>
    <property type="match status" value="1"/>
</dbReference>
<gene>
    <name evidence="15" type="ORF">H8K32_08445</name>
</gene>
<keyword evidence="5 10" id="KW-0812">Transmembrane</keyword>
<evidence type="ECO:0000256" key="7">
    <source>
        <dbReference type="ARBA" id="ARBA00023136"/>
    </source>
</evidence>
<proteinExistence type="inferred from homology"/>
<dbReference type="InterPro" id="IPR037066">
    <property type="entry name" value="Plug_dom_sf"/>
</dbReference>
<sequence length="702" mass="77642">MVRISSPRRLCALAVSAACAFPLIGYAQAIDADSSKSGEKQPEIETVSVSGSWLGTGLQNNVQKFAGSRTQMSMAAIQDSGAASIEEVMRRIPGIQVTDNSSSGGSNMSLNIGVRGLDGRFSPRSTILLDGIPLAVAPYGQPQLSFAPVSLNSIESVDVVRGGGAVRYGPQNVGGIINFNTRAIPDVPFTGDASVRYNSYSQGGNSKQYSAFLGGQRDNGLGMALLYSGADGSGWRRHSEEHSSDLSLKTRHEINSHSEFNAKVGYYEATSNVPGGLTSAQYAADPYQSQRNRDYWQGRRSSIALDYLNTISTNQEVEVKTYFNSSFRTSAMANNFDSKATKINLQPRNYNVFGIEPRFTQRLQSGDWRHDITVGYRYLHEGSSENSYDQNLNNAQSVIKRSSQNSSDVNAVYIDDQIAWQQWRITPGLRYESVNVSRYNNLNGYSDTENYRQPLPALGIAYIASPALTLFANYNTSFGSVQFLQLNLQNYGNQLQAEVAKTAELGARWNRDGLKLDATVFDLRFNNQIEYVNTYFLNQGKTHHRGVETSVEYAFEKINPLLSGLSAYATYAYTNATLESAESGAKIGNDLPFFARHVDTQGVRYQRQNWTLNFNSTHQSGQFADNANTVKESADGTNGWTPAYRLWNAQIDWKASSKSQWEVSLGINNLTNVRYFTRTTDTNAGKLIGAPRMTYVQFRSKF</sequence>
<evidence type="ECO:0000256" key="8">
    <source>
        <dbReference type="ARBA" id="ARBA00023170"/>
    </source>
</evidence>
<evidence type="ECO:0000256" key="6">
    <source>
        <dbReference type="ARBA" id="ARBA00023077"/>
    </source>
</evidence>
<feature type="domain" description="TonB-dependent receptor plug" evidence="14">
    <location>
        <begin position="63"/>
        <end position="176"/>
    </location>
</feature>
<dbReference type="GO" id="GO:0015343">
    <property type="term" value="F:siderophore-iron transmembrane transporter activity"/>
    <property type="evidence" value="ECO:0007669"/>
    <property type="project" value="InterPro"/>
</dbReference>
<evidence type="ECO:0000313" key="15">
    <source>
        <dbReference type="EMBL" id="MBC3862122.1"/>
    </source>
</evidence>
<keyword evidence="7 10" id="KW-0472">Membrane</keyword>
<evidence type="ECO:0000256" key="11">
    <source>
        <dbReference type="RuleBase" id="RU003357"/>
    </source>
</evidence>
<evidence type="ECO:0000256" key="10">
    <source>
        <dbReference type="PROSITE-ProRule" id="PRU01360"/>
    </source>
</evidence>
<dbReference type="AlphaFoldDB" id="A0A923KI66"/>
<dbReference type="InterPro" id="IPR039426">
    <property type="entry name" value="TonB-dep_rcpt-like"/>
</dbReference>
<keyword evidence="12" id="KW-0732">Signal</keyword>
<organism evidence="15 16">
    <name type="scientific">Undibacterium jejuense</name>
    <dbReference type="NCBI Taxonomy" id="1344949"/>
    <lineage>
        <taxon>Bacteria</taxon>
        <taxon>Pseudomonadati</taxon>
        <taxon>Pseudomonadota</taxon>
        <taxon>Betaproteobacteria</taxon>
        <taxon>Burkholderiales</taxon>
        <taxon>Oxalobacteraceae</taxon>
        <taxon>Undibacterium</taxon>
    </lineage>
</organism>
<dbReference type="InterPro" id="IPR012910">
    <property type="entry name" value="Plug_dom"/>
</dbReference>
<accession>A0A923KI66</accession>
<keyword evidence="16" id="KW-1185">Reference proteome</keyword>
<dbReference type="GO" id="GO:0015891">
    <property type="term" value="P:siderophore transport"/>
    <property type="evidence" value="ECO:0007669"/>
    <property type="project" value="InterPro"/>
</dbReference>
<dbReference type="InterPro" id="IPR010105">
    <property type="entry name" value="TonB_sidphr_rcpt"/>
</dbReference>
<dbReference type="Proteomes" id="UP000634011">
    <property type="component" value="Unassembled WGS sequence"/>
</dbReference>
<dbReference type="EMBL" id="JACOFV010000006">
    <property type="protein sequence ID" value="MBC3862122.1"/>
    <property type="molecule type" value="Genomic_DNA"/>
</dbReference>
<feature type="chain" id="PRO_5037576412" evidence="12">
    <location>
        <begin position="30"/>
        <end position="702"/>
    </location>
</feature>
<keyword evidence="4 10" id="KW-1134">Transmembrane beta strand</keyword>
<evidence type="ECO:0000259" key="13">
    <source>
        <dbReference type="Pfam" id="PF00593"/>
    </source>
</evidence>
<comment type="caution">
    <text evidence="15">The sequence shown here is derived from an EMBL/GenBank/DDBJ whole genome shotgun (WGS) entry which is preliminary data.</text>
</comment>
<dbReference type="CDD" id="cd01347">
    <property type="entry name" value="ligand_gated_channel"/>
    <property type="match status" value="1"/>
</dbReference>
<evidence type="ECO:0000256" key="3">
    <source>
        <dbReference type="ARBA" id="ARBA00022448"/>
    </source>
</evidence>
<dbReference type="Pfam" id="PF07715">
    <property type="entry name" value="Plug"/>
    <property type="match status" value="1"/>
</dbReference>
<keyword evidence="8 15" id="KW-0675">Receptor</keyword>
<dbReference type="PANTHER" id="PTHR30442">
    <property type="entry name" value="IRON III DICITRATE TRANSPORT PROTEIN FECA"/>
    <property type="match status" value="1"/>
</dbReference>
<evidence type="ECO:0000259" key="14">
    <source>
        <dbReference type="Pfam" id="PF07715"/>
    </source>
</evidence>
<dbReference type="PANTHER" id="PTHR30442:SF0">
    <property type="entry name" value="FE(3+) DICITRATE TRANSPORT PROTEIN FECA"/>
    <property type="match status" value="1"/>
</dbReference>
<comment type="subcellular location">
    <subcellularLocation>
        <location evidence="1 10">Cell outer membrane</location>
        <topology evidence="1 10">Multi-pass membrane protein</topology>
    </subcellularLocation>
</comment>